<dbReference type="InterPro" id="IPR018289">
    <property type="entry name" value="MULE_transposase_dom"/>
</dbReference>
<evidence type="ECO:0000256" key="1">
    <source>
        <dbReference type="ARBA" id="ARBA00022723"/>
    </source>
</evidence>
<dbReference type="Pfam" id="PF04434">
    <property type="entry name" value="SWIM"/>
    <property type="match status" value="1"/>
</dbReference>
<name>A0AAP0GTW5_9ASTR</name>
<dbReference type="Pfam" id="PF03101">
    <property type="entry name" value="FAR1"/>
    <property type="match status" value="1"/>
</dbReference>
<evidence type="ECO:0000259" key="6">
    <source>
        <dbReference type="PROSITE" id="PS50966"/>
    </source>
</evidence>
<dbReference type="PANTHER" id="PTHR47718">
    <property type="entry name" value="OS01G0519700 PROTEIN"/>
    <property type="match status" value="1"/>
</dbReference>
<feature type="compositionally biased region" description="Acidic residues" evidence="5">
    <location>
        <begin position="747"/>
        <end position="756"/>
    </location>
</feature>
<dbReference type="PROSITE" id="PS50966">
    <property type="entry name" value="ZF_SWIM"/>
    <property type="match status" value="1"/>
</dbReference>
<dbReference type="PANTHER" id="PTHR47718:SF12">
    <property type="entry name" value="PROTEIN FAR1-RELATED SEQUENCE"/>
    <property type="match status" value="1"/>
</dbReference>
<feature type="region of interest" description="Disordered" evidence="5">
    <location>
        <begin position="697"/>
        <end position="719"/>
    </location>
</feature>
<proteinExistence type="predicted"/>
<dbReference type="EMBL" id="JBCNJP010000018">
    <property type="protein sequence ID" value="KAK9063163.1"/>
    <property type="molecule type" value="Genomic_DNA"/>
</dbReference>
<organism evidence="7 8">
    <name type="scientific">Deinandra increscens subsp. villosa</name>
    <dbReference type="NCBI Taxonomy" id="3103831"/>
    <lineage>
        <taxon>Eukaryota</taxon>
        <taxon>Viridiplantae</taxon>
        <taxon>Streptophyta</taxon>
        <taxon>Embryophyta</taxon>
        <taxon>Tracheophyta</taxon>
        <taxon>Spermatophyta</taxon>
        <taxon>Magnoliopsida</taxon>
        <taxon>eudicotyledons</taxon>
        <taxon>Gunneridae</taxon>
        <taxon>Pentapetalae</taxon>
        <taxon>asterids</taxon>
        <taxon>campanulids</taxon>
        <taxon>Asterales</taxon>
        <taxon>Asteraceae</taxon>
        <taxon>Asteroideae</taxon>
        <taxon>Heliantheae alliance</taxon>
        <taxon>Madieae</taxon>
        <taxon>Madiinae</taxon>
        <taxon>Deinandra</taxon>
    </lineage>
</organism>
<keyword evidence="8" id="KW-1185">Reference proteome</keyword>
<reference evidence="7 8" key="1">
    <citation type="submission" date="2024-04" db="EMBL/GenBank/DDBJ databases">
        <title>The reference genome of an endangered Asteraceae, Deinandra increscens subsp. villosa, native to the Central Coast of California.</title>
        <authorList>
            <person name="Guilliams M."/>
            <person name="Hasenstab-Lehman K."/>
            <person name="Meyer R."/>
            <person name="Mcevoy S."/>
        </authorList>
    </citation>
    <scope>NUCLEOTIDE SEQUENCE [LARGE SCALE GENOMIC DNA]</scope>
    <source>
        <tissue evidence="7">Leaf</tissue>
    </source>
</reference>
<feature type="region of interest" description="Disordered" evidence="5">
    <location>
        <begin position="731"/>
        <end position="756"/>
    </location>
</feature>
<evidence type="ECO:0000256" key="2">
    <source>
        <dbReference type="ARBA" id="ARBA00022771"/>
    </source>
</evidence>
<dbReference type="Pfam" id="PF10551">
    <property type="entry name" value="MULE"/>
    <property type="match status" value="1"/>
</dbReference>
<keyword evidence="1" id="KW-0479">Metal-binding</keyword>
<keyword evidence="2 4" id="KW-0863">Zinc-finger</keyword>
<dbReference type="InterPro" id="IPR004330">
    <property type="entry name" value="FAR1_DNA_bnd_dom"/>
</dbReference>
<keyword evidence="3" id="KW-0862">Zinc</keyword>
<dbReference type="InterPro" id="IPR006564">
    <property type="entry name" value="Znf_PMZ"/>
</dbReference>
<dbReference type="GO" id="GO:0008270">
    <property type="term" value="F:zinc ion binding"/>
    <property type="evidence" value="ECO:0007669"/>
    <property type="project" value="UniProtKB-KW"/>
</dbReference>
<dbReference type="Proteomes" id="UP001408789">
    <property type="component" value="Unassembled WGS sequence"/>
</dbReference>
<evidence type="ECO:0000313" key="8">
    <source>
        <dbReference type="Proteomes" id="UP001408789"/>
    </source>
</evidence>
<evidence type="ECO:0000256" key="3">
    <source>
        <dbReference type="ARBA" id="ARBA00022833"/>
    </source>
</evidence>
<dbReference type="InterPro" id="IPR007527">
    <property type="entry name" value="Znf_SWIM"/>
</dbReference>
<feature type="domain" description="SWIM-type" evidence="6">
    <location>
        <begin position="544"/>
        <end position="580"/>
    </location>
</feature>
<gene>
    <name evidence="7" type="ORF">SSX86_017033</name>
</gene>
<dbReference type="SMART" id="SM00575">
    <property type="entry name" value="ZnF_PMZ"/>
    <property type="match status" value="1"/>
</dbReference>
<sequence>MIGSPTNSFPLHLDAEDCNWSPLLCRDELSEDLIPTVGSVFRSLEEAYVMYQSYAVASGFSVRVGQQKKYNGVVTHKYFRCNRAGKPQPKKKFDCSTQCRQSTYISNNCNAQICFKFSKENGSLSVIKFVDGHNHSLVEGFNKDLTKICRRLPFATKKYIHDMSLNRIGAVKAHRLMVSMKGGHHNVNGTPMDFKNFSKTTRMYIGDRDTQLVINRLQERVKSLPNFYFDYLVDEGKLRSIFWADEISKVNFEAFGDVLAFDATYQTNKYNMIFVPFTGVDNHRHCVTFGAGLIFSETIESYKWLLECFLKAHNKQPSLVLTDQDPSMRQAVLQVFPQARHRLCMWHIMKKLPSKISGDLMQNTDIRARIHQLVWSNYMKTTTFEKRWNDLIEEFGLSGHEWLTEMYNIRDRWVPAYFRDIPMCGLLRTTSVCESSNCSFKVNSTSANTLVQFMMCFESRVEQQRYNQRTSDFKSSTVSFFSIEATPIEKHAFQLYTNTIFNEVKTEIKQGMQYCYISNTEVFGVTHVYSVSQVNPNNGSLNTYEVRYNTVEKMAECSCRCFTRIGYLCRHVFCAFQVNRINQIPQAYISARWTKNALPRSIYRIENRYGVDPSVESALRREVLELMNDCVDDLRADKVGLESLVEKMREFKKCIRGGVGASTQVDNSDEGVVQQLVGQELNVEVSINNPSEIRTKGCGKRRRISGPGEKIREKPPKAPRLCRSCNEYVTDHDSRNCKKKKKGKDVDSEEASEDLD</sequence>
<evidence type="ECO:0000256" key="4">
    <source>
        <dbReference type="PROSITE-ProRule" id="PRU00325"/>
    </source>
</evidence>
<accession>A0AAP0GTW5</accession>
<evidence type="ECO:0000256" key="5">
    <source>
        <dbReference type="SAM" id="MobiDB-lite"/>
    </source>
</evidence>
<evidence type="ECO:0000313" key="7">
    <source>
        <dbReference type="EMBL" id="KAK9063163.1"/>
    </source>
</evidence>
<protein>
    <recommendedName>
        <fullName evidence="6">SWIM-type domain-containing protein</fullName>
    </recommendedName>
</protein>
<comment type="caution">
    <text evidence="7">The sequence shown here is derived from an EMBL/GenBank/DDBJ whole genome shotgun (WGS) entry which is preliminary data.</text>
</comment>
<dbReference type="AlphaFoldDB" id="A0AAP0GTW5"/>